<name>A0A3N4JAK4_9PEZI</name>
<keyword evidence="3" id="KW-1185">Reference proteome</keyword>
<evidence type="ECO:0000256" key="1">
    <source>
        <dbReference type="SAM" id="MobiDB-lite"/>
    </source>
</evidence>
<feature type="region of interest" description="Disordered" evidence="1">
    <location>
        <begin position="72"/>
        <end position="99"/>
    </location>
</feature>
<accession>A0A3N4JAK4</accession>
<reference evidence="2 3" key="1">
    <citation type="journal article" date="2018" name="Nat. Ecol. Evol.">
        <title>Pezizomycetes genomes reveal the molecular basis of ectomycorrhizal truffle lifestyle.</title>
        <authorList>
            <person name="Murat C."/>
            <person name="Payen T."/>
            <person name="Noel B."/>
            <person name="Kuo A."/>
            <person name="Morin E."/>
            <person name="Chen J."/>
            <person name="Kohler A."/>
            <person name="Krizsan K."/>
            <person name="Balestrini R."/>
            <person name="Da Silva C."/>
            <person name="Montanini B."/>
            <person name="Hainaut M."/>
            <person name="Levati E."/>
            <person name="Barry K.W."/>
            <person name="Belfiori B."/>
            <person name="Cichocki N."/>
            <person name="Clum A."/>
            <person name="Dockter R.B."/>
            <person name="Fauchery L."/>
            <person name="Guy J."/>
            <person name="Iotti M."/>
            <person name="Le Tacon F."/>
            <person name="Lindquist E.A."/>
            <person name="Lipzen A."/>
            <person name="Malagnac F."/>
            <person name="Mello A."/>
            <person name="Molinier V."/>
            <person name="Miyauchi S."/>
            <person name="Poulain J."/>
            <person name="Riccioni C."/>
            <person name="Rubini A."/>
            <person name="Sitrit Y."/>
            <person name="Splivallo R."/>
            <person name="Traeger S."/>
            <person name="Wang M."/>
            <person name="Zifcakova L."/>
            <person name="Wipf D."/>
            <person name="Zambonelli A."/>
            <person name="Paolocci F."/>
            <person name="Nowrousian M."/>
            <person name="Ottonello S."/>
            <person name="Baldrian P."/>
            <person name="Spatafora J.W."/>
            <person name="Henrissat B."/>
            <person name="Nagy L.G."/>
            <person name="Aury J.M."/>
            <person name="Wincker P."/>
            <person name="Grigoriev I.V."/>
            <person name="Bonfante P."/>
            <person name="Martin F.M."/>
        </authorList>
    </citation>
    <scope>NUCLEOTIDE SEQUENCE [LARGE SCALE GENOMIC DNA]</scope>
    <source>
        <strain evidence="2 3">120613-1</strain>
    </source>
</reference>
<protein>
    <submittedName>
        <fullName evidence="2">Uncharacterized protein</fullName>
    </submittedName>
</protein>
<feature type="compositionally biased region" description="Acidic residues" evidence="1">
    <location>
        <begin position="87"/>
        <end position="99"/>
    </location>
</feature>
<gene>
    <name evidence="2" type="ORF">L873DRAFT_1813204</name>
</gene>
<proteinExistence type="predicted"/>
<dbReference type="Proteomes" id="UP000276215">
    <property type="component" value="Unassembled WGS sequence"/>
</dbReference>
<dbReference type="AlphaFoldDB" id="A0A3N4JAK4"/>
<evidence type="ECO:0000313" key="3">
    <source>
        <dbReference type="Proteomes" id="UP000276215"/>
    </source>
</evidence>
<organism evidence="2 3">
    <name type="scientific">Choiromyces venosus 120613-1</name>
    <dbReference type="NCBI Taxonomy" id="1336337"/>
    <lineage>
        <taxon>Eukaryota</taxon>
        <taxon>Fungi</taxon>
        <taxon>Dikarya</taxon>
        <taxon>Ascomycota</taxon>
        <taxon>Pezizomycotina</taxon>
        <taxon>Pezizomycetes</taxon>
        <taxon>Pezizales</taxon>
        <taxon>Tuberaceae</taxon>
        <taxon>Choiromyces</taxon>
    </lineage>
</organism>
<sequence length="99" mass="10850">MELLKLHQNIEKLDYPGLYDQILQVDQQNFCPPGDGAHSDVVEVLMDPAQDDGEGSCDGLFEVDVDDILENSEDSSETGMGGFYDGMGDESFLDDVSDI</sequence>
<evidence type="ECO:0000313" key="2">
    <source>
        <dbReference type="EMBL" id="RPA95256.1"/>
    </source>
</evidence>
<dbReference type="EMBL" id="ML120428">
    <property type="protein sequence ID" value="RPA95256.1"/>
    <property type="molecule type" value="Genomic_DNA"/>
</dbReference>